<sequence>MTDRRLTLANDRVAHIALQGTVNAPAYADAAPYEVAVPLVDLLRAQDGPRDRQLNLGDRFEVIELLDGMAFGRATKDGYCGYVPEAALSEPTRPTHWLAARASHLYSEPRAQAPQSMSISFGARLCVVGQTGNFAETPHGFVPAGHLRPIGQWFHDPVEVAALFVGTPYLWGGNGHAGVDCSGLVQLSLHACGRTCPGDSDMQQALGAEVPDGAPMLRGDLLFWKDHVAMVVDIDLMIHATGAFMAVVVEPMAVAIARIIASGGGAITARRRVG</sequence>
<dbReference type="InterPro" id="IPR051794">
    <property type="entry name" value="PG_Endopeptidase_C40"/>
</dbReference>
<accession>A0A1H8AMZ0</accession>
<dbReference type="OrthoDB" id="9813368at2"/>
<dbReference type="AlphaFoldDB" id="A0A1H8AMZ0"/>
<dbReference type="InterPro" id="IPR041382">
    <property type="entry name" value="SH3_16"/>
</dbReference>
<dbReference type="PROSITE" id="PS51935">
    <property type="entry name" value="NLPC_P60"/>
    <property type="match status" value="1"/>
</dbReference>
<gene>
    <name evidence="6" type="ORF">SAMN05216227_1001166</name>
</gene>
<evidence type="ECO:0000313" key="7">
    <source>
        <dbReference type="Proteomes" id="UP000183002"/>
    </source>
</evidence>
<dbReference type="RefSeq" id="WP_050521432.1">
    <property type="nucleotide sequence ID" value="NZ_FOCO01000001.1"/>
</dbReference>
<dbReference type="GO" id="GO:0008234">
    <property type="term" value="F:cysteine-type peptidase activity"/>
    <property type="evidence" value="ECO:0007669"/>
    <property type="project" value="UniProtKB-KW"/>
</dbReference>
<dbReference type="Gene3D" id="3.90.1720.10">
    <property type="entry name" value="endopeptidase domain like (from Nostoc punctiforme)"/>
    <property type="match status" value="1"/>
</dbReference>
<evidence type="ECO:0000256" key="1">
    <source>
        <dbReference type="ARBA" id="ARBA00007074"/>
    </source>
</evidence>
<dbReference type="PANTHER" id="PTHR47359:SF3">
    <property type="entry name" value="NLP_P60 DOMAIN-CONTAINING PROTEIN-RELATED"/>
    <property type="match status" value="1"/>
</dbReference>
<keyword evidence="2" id="KW-0645">Protease</keyword>
<evidence type="ECO:0000256" key="3">
    <source>
        <dbReference type="ARBA" id="ARBA00022801"/>
    </source>
</evidence>
<reference evidence="6 7" key="1">
    <citation type="submission" date="2016-10" db="EMBL/GenBank/DDBJ databases">
        <authorList>
            <person name="de Groot N.N."/>
        </authorList>
    </citation>
    <scope>NUCLEOTIDE SEQUENCE [LARGE SCALE GENOMIC DNA]</scope>
    <source>
        <strain evidence="6 7">CGMCC 1.10836</strain>
    </source>
</reference>
<dbReference type="EMBL" id="FOCO01000001">
    <property type="protein sequence ID" value="SEM70887.1"/>
    <property type="molecule type" value="Genomic_DNA"/>
</dbReference>
<comment type="similarity">
    <text evidence="1">Belongs to the peptidase C40 family.</text>
</comment>
<dbReference type="PANTHER" id="PTHR47359">
    <property type="entry name" value="PEPTIDOGLYCAN DL-ENDOPEPTIDASE CWLO"/>
    <property type="match status" value="1"/>
</dbReference>
<evidence type="ECO:0000256" key="4">
    <source>
        <dbReference type="ARBA" id="ARBA00022807"/>
    </source>
</evidence>
<keyword evidence="3" id="KW-0378">Hydrolase</keyword>
<organism evidence="6 7">
    <name type="scientific">Pseudorhodobacter antarcticus</name>
    <dbReference type="NCBI Taxonomy" id="1077947"/>
    <lineage>
        <taxon>Bacteria</taxon>
        <taxon>Pseudomonadati</taxon>
        <taxon>Pseudomonadota</taxon>
        <taxon>Alphaproteobacteria</taxon>
        <taxon>Rhodobacterales</taxon>
        <taxon>Paracoccaceae</taxon>
        <taxon>Pseudorhodobacter</taxon>
    </lineage>
</organism>
<evidence type="ECO:0000259" key="5">
    <source>
        <dbReference type="PROSITE" id="PS51935"/>
    </source>
</evidence>
<proteinExistence type="inferred from homology"/>
<protein>
    <submittedName>
        <fullName evidence="6">NlpC/P60 family protein</fullName>
    </submittedName>
</protein>
<feature type="domain" description="NlpC/P60" evidence="5">
    <location>
        <begin position="151"/>
        <end position="274"/>
    </location>
</feature>
<dbReference type="Proteomes" id="UP000183002">
    <property type="component" value="Unassembled WGS sequence"/>
</dbReference>
<dbReference type="GO" id="GO:0006508">
    <property type="term" value="P:proteolysis"/>
    <property type="evidence" value="ECO:0007669"/>
    <property type="project" value="UniProtKB-KW"/>
</dbReference>
<dbReference type="InterPro" id="IPR038765">
    <property type="entry name" value="Papain-like_cys_pep_sf"/>
</dbReference>
<keyword evidence="7" id="KW-1185">Reference proteome</keyword>
<dbReference type="Pfam" id="PF18348">
    <property type="entry name" value="SH3_16"/>
    <property type="match status" value="1"/>
</dbReference>
<dbReference type="SUPFAM" id="SSF54001">
    <property type="entry name" value="Cysteine proteinases"/>
    <property type="match status" value="1"/>
</dbReference>
<evidence type="ECO:0000313" key="6">
    <source>
        <dbReference type="EMBL" id="SEM70887.1"/>
    </source>
</evidence>
<dbReference type="STRING" id="1077947.SAMN05216227_1001166"/>
<evidence type="ECO:0000256" key="2">
    <source>
        <dbReference type="ARBA" id="ARBA00022670"/>
    </source>
</evidence>
<name>A0A1H8AMZ0_9RHOB</name>
<keyword evidence="4" id="KW-0788">Thiol protease</keyword>
<dbReference type="InterPro" id="IPR000064">
    <property type="entry name" value="NLP_P60_dom"/>
</dbReference>
<dbReference type="Pfam" id="PF00877">
    <property type="entry name" value="NLPC_P60"/>
    <property type="match status" value="1"/>
</dbReference>